<dbReference type="SMART" id="SM01002">
    <property type="entry name" value="AlaDh_PNT_C"/>
    <property type="match status" value="1"/>
</dbReference>
<keyword evidence="15" id="KW-1185">Reference proteome</keyword>
<dbReference type="EC" id="7.1.1.1" evidence="3"/>
<evidence type="ECO:0000259" key="13">
    <source>
        <dbReference type="SMART" id="SM01003"/>
    </source>
</evidence>
<evidence type="ECO:0000256" key="11">
    <source>
        <dbReference type="ARBA" id="ARBA00084087"/>
    </source>
</evidence>
<dbReference type="GO" id="GO:0006740">
    <property type="term" value="P:NADPH regeneration"/>
    <property type="evidence" value="ECO:0007669"/>
    <property type="project" value="TreeGrafter"/>
</dbReference>
<dbReference type="GO" id="GO:0008750">
    <property type="term" value="F:proton-translocating NAD(P)+ transhydrogenase activity"/>
    <property type="evidence" value="ECO:0007669"/>
    <property type="project" value="UniProtKB-EC"/>
</dbReference>
<evidence type="ECO:0000256" key="5">
    <source>
        <dbReference type="ARBA" id="ARBA00022857"/>
    </source>
</evidence>
<evidence type="ECO:0000256" key="8">
    <source>
        <dbReference type="ARBA" id="ARBA00048202"/>
    </source>
</evidence>
<dbReference type="NCBIfam" id="NF006942">
    <property type="entry name" value="PRK09424.1"/>
    <property type="match status" value="1"/>
</dbReference>
<gene>
    <name evidence="14" type="primary">pntA</name>
    <name evidence="14" type="ORF">Ldro_3099</name>
</gene>
<evidence type="ECO:0000256" key="3">
    <source>
        <dbReference type="ARBA" id="ARBA00012943"/>
    </source>
</evidence>
<evidence type="ECO:0000256" key="6">
    <source>
        <dbReference type="ARBA" id="ARBA00022967"/>
    </source>
</evidence>
<dbReference type="Gene3D" id="3.40.50.720">
    <property type="entry name" value="NAD(P)-binding Rossmann-like Domain"/>
    <property type="match status" value="2"/>
</dbReference>
<keyword evidence="6" id="KW-1278">Translocase</keyword>
<dbReference type="SUPFAM" id="SSF51735">
    <property type="entry name" value="NAD(P)-binding Rossmann-fold domains"/>
    <property type="match status" value="1"/>
</dbReference>
<dbReference type="PATRIC" id="fig|1212489.4.peg.3283"/>
<dbReference type="Pfam" id="PF01262">
    <property type="entry name" value="AlaDh_PNT_C"/>
    <property type="match status" value="1"/>
</dbReference>
<feature type="domain" description="Alanine dehydrogenase/pyridine nucleotide transhydrogenase NAD(H)-binding" evidence="12">
    <location>
        <begin position="148"/>
        <end position="312"/>
    </location>
</feature>
<dbReference type="PANTHER" id="PTHR10160:SF19">
    <property type="entry name" value="PROTON-TRANSLOCATING NAD(P)(+) TRANSHYDROGENASE"/>
    <property type="match status" value="1"/>
</dbReference>
<evidence type="ECO:0000256" key="1">
    <source>
        <dbReference type="ARBA" id="ARBA00003943"/>
    </source>
</evidence>
<dbReference type="PROSITE" id="PS00837">
    <property type="entry name" value="ALADH_PNT_2"/>
    <property type="match status" value="1"/>
</dbReference>
<comment type="catalytic activity">
    <reaction evidence="8">
        <text>NAD(+) + NADPH + H(+)(in) = NADH + NADP(+) + H(+)(out)</text>
        <dbReference type="Rhea" id="RHEA:47992"/>
        <dbReference type="ChEBI" id="CHEBI:15378"/>
        <dbReference type="ChEBI" id="CHEBI:57540"/>
        <dbReference type="ChEBI" id="CHEBI:57783"/>
        <dbReference type="ChEBI" id="CHEBI:57945"/>
        <dbReference type="ChEBI" id="CHEBI:58349"/>
        <dbReference type="EC" id="7.1.1.1"/>
    </reaction>
</comment>
<organism evidence="14 15">
    <name type="scientific">Legionella drozanskii LLAP-1</name>
    <dbReference type="NCBI Taxonomy" id="1212489"/>
    <lineage>
        <taxon>Bacteria</taxon>
        <taxon>Pseudomonadati</taxon>
        <taxon>Pseudomonadota</taxon>
        <taxon>Gammaproteobacteria</taxon>
        <taxon>Legionellales</taxon>
        <taxon>Legionellaceae</taxon>
        <taxon>Legionella</taxon>
    </lineage>
</organism>
<feature type="domain" description="Alanine dehydrogenase/pyridine nucleotide transhydrogenase N-terminal" evidence="13">
    <location>
        <begin position="4"/>
        <end position="139"/>
    </location>
</feature>
<dbReference type="GO" id="GO:0016491">
    <property type="term" value="F:oxidoreductase activity"/>
    <property type="evidence" value="ECO:0007669"/>
    <property type="project" value="InterPro"/>
</dbReference>
<comment type="caution">
    <text evidence="14">The sequence shown here is derived from an EMBL/GenBank/DDBJ whole genome shotgun (WGS) entry which is preliminary data.</text>
</comment>
<evidence type="ECO:0000256" key="7">
    <source>
        <dbReference type="ARBA" id="ARBA00023027"/>
    </source>
</evidence>
<evidence type="ECO:0000256" key="10">
    <source>
        <dbReference type="ARBA" id="ARBA00076996"/>
    </source>
</evidence>
<dbReference type="SMART" id="SM01003">
    <property type="entry name" value="AlaDh_PNT_N"/>
    <property type="match status" value="1"/>
</dbReference>
<dbReference type="SUPFAM" id="SSF52283">
    <property type="entry name" value="Formate/glycerate dehydrogenase catalytic domain-like"/>
    <property type="match status" value="1"/>
</dbReference>
<keyword evidence="5" id="KW-0521">NADP</keyword>
<comment type="function">
    <text evidence="1">The transhydrogenation between NADH and NADP is coupled to respiration and ATP hydrolysis and functions as a proton pump across the membrane.</text>
</comment>
<evidence type="ECO:0000313" key="14">
    <source>
        <dbReference type="EMBL" id="KTC83979.1"/>
    </source>
</evidence>
<dbReference type="Pfam" id="PF05222">
    <property type="entry name" value="AlaDh_PNT_N"/>
    <property type="match status" value="1"/>
</dbReference>
<dbReference type="EMBL" id="LNXY01000034">
    <property type="protein sequence ID" value="KTC83979.1"/>
    <property type="molecule type" value="Genomic_DNA"/>
</dbReference>
<dbReference type="GO" id="GO:0005886">
    <property type="term" value="C:plasma membrane"/>
    <property type="evidence" value="ECO:0007669"/>
    <property type="project" value="TreeGrafter"/>
</dbReference>
<evidence type="ECO:0000256" key="4">
    <source>
        <dbReference type="ARBA" id="ARBA00022741"/>
    </source>
</evidence>
<dbReference type="InterPro" id="IPR036291">
    <property type="entry name" value="NAD(P)-bd_dom_sf"/>
</dbReference>
<name>A0A0W0SKY5_9GAMM</name>
<dbReference type="CDD" id="cd05304">
    <property type="entry name" value="Rubrum_tdh"/>
    <property type="match status" value="1"/>
</dbReference>
<dbReference type="InterPro" id="IPR007698">
    <property type="entry name" value="AlaDH/PNT_NAD(H)-bd"/>
</dbReference>
<keyword evidence="4" id="KW-0547">Nucleotide-binding</keyword>
<comment type="similarity">
    <text evidence="2">Belongs to the AlaDH/PNT family.</text>
</comment>
<dbReference type="InterPro" id="IPR007886">
    <property type="entry name" value="AlaDH/PNT_N"/>
</dbReference>
<accession>A0A0W0SKY5</accession>
<dbReference type="AlphaFoldDB" id="A0A0W0SKY5"/>
<evidence type="ECO:0000256" key="2">
    <source>
        <dbReference type="ARBA" id="ARBA00005689"/>
    </source>
</evidence>
<keyword evidence="7" id="KW-0520">NAD</keyword>
<evidence type="ECO:0000313" key="15">
    <source>
        <dbReference type="Proteomes" id="UP000054736"/>
    </source>
</evidence>
<evidence type="ECO:0000256" key="9">
    <source>
        <dbReference type="ARBA" id="ARBA00071353"/>
    </source>
</evidence>
<proteinExistence type="inferred from homology"/>
<dbReference type="InterPro" id="IPR008143">
    <property type="entry name" value="Ala_DH/PNT_CS2"/>
</dbReference>
<dbReference type="PANTHER" id="PTHR10160">
    <property type="entry name" value="NAD(P) TRANSHYDROGENASE"/>
    <property type="match status" value="1"/>
</dbReference>
<reference evidence="14 15" key="1">
    <citation type="submission" date="2015-11" db="EMBL/GenBank/DDBJ databases">
        <title>Genomic analysis of 38 Legionella species identifies large and diverse effector repertoires.</title>
        <authorList>
            <person name="Burstein D."/>
            <person name="Amaro F."/>
            <person name="Zusman T."/>
            <person name="Lifshitz Z."/>
            <person name="Cohen O."/>
            <person name="Gilbert J.A."/>
            <person name="Pupko T."/>
            <person name="Shuman H.A."/>
            <person name="Segal G."/>
        </authorList>
    </citation>
    <scope>NUCLEOTIDE SEQUENCE [LARGE SCALE GENOMIC DNA]</scope>
    <source>
        <strain evidence="14 15">ATCC 700990</strain>
    </source>
</reference>
<dbReference type="STRING" id="1212489.Ldro_3099"/>
<sequence>MIIAALNENSSNETRVAITPNAIKHYLKLGLEVVCEKNAGHASGFSDADYEAAGAKIVANRKSLLQKAKILVCVNEPSPSDLQDLAPEALIIAPIDNNQEGELLTWGCKEKMSVFSMNLIPRISRAQSMDSLSSQANLAGYRAVLEAVVHFNRAIPMMMTAAGMIQPAKALILGAGVAGLQAIATAKRLGAVVYAFDVRRAAKEQVESLGAEFIEVAEDQDNETSGGYASETSEEYKRLQAQLIDQYATQSDLVISTALIPGRQAPILLTKETVKKMKPGSVIVDLATSRGGNCEVSQGDKIIKEGEVTIIGYSNIAGLIPATASELYANNLVHLITLLVDSSSELVFNKEDEIIKQALLCHEGNYLPFQKAKETL</sequence>
<evidence type="ECO:0000259" key="12">
    <source>
        <dbReference type="SMART" id="SM01002"/>
    </source>
</evidence>
<dbReference type="Proteomes" id="UP000054736">
    <property type="component" value="Unassembled WGS sequence"/>
</dbReference>
<dbReference type="RefSeq" id="WP_058497362.1">
    <property type="nucleotide sequence ID" value="NZ_LNXY01000034.1"/>
</dbReference>
<dbReference type="GO" id="GO:0050661">
    <property type="term" value="F:NADP binding"/>
    <property type="evidence" value="ECO:0007669"/>
    <property type="project" value="TreeGrafter"/>
</dbReference>
<protein>
    <recommendedName>
        <fullName evidence="9">NAD(P) transhydrogenase subunit alpha part 1</fullName>
        <ecNumber evidence="3">7.1.1.1</ecNumber>
    </recommendedName>
    <alternativeName>
        <fullName evidence="11">Nicotinamide nucleotide transhydrogenase subunit alpha 1</fullName>
    </alternativeName>
    <alternativeName>
        <fullName evidence="10">Pyridine nucleotide transhydrogenase subunit alpha 1</fullName>
    </alternativeName>
</protein>
<dbReference type="FunFam" id="3.40.50.720:FF:000188">
    <property type="entry name" value="NAD(P) transhydrogenase alpha subunit 1"/>
    <property type="match status" value="1"/>
</dbReference>